<protein>
    <submittedName>
        <fullName evidence="1">Uncharacterized protein</fullName>
    </submittedName>
</protein>
<dbReference type="EMBL" id="MF155946">
    <property type="protein sequence ID" value="ASR75534.1"/>
    <property type="molecule type" value="Genomic_DNA"/>
</dbReference>
<organism evidence="1 2">
    <name type="scientific">Streptomyces phage Mildred21</name>
    <dbReference type="NCBI Taxonomy" id="2023959"/>
    <lineage>
        <taxon>Viruses</taxon>
        <taxon>Duplodnaviria</taxon>
        <taxon>Heunggongvirae</taxon>
        <taxon>Uroviricota</taxon>
        <taxon>Caudoviricetes</taxon>
        <taxon>Stanwilliamsviridae</taxon>
        <taxon>Boydwoodruffvirinae</taxon>
        <taxon>Samistivirus</taxon>
        <taxon>Samistivirus mildred21</taxon>
    </lineage>
</organism>
<gene>
    <name evidence="1" type="ORF">SEA_MILDRED21_148</name>
</gene>
<name>A0A222YU81_9CAUD</name>
<reference evidence="1 2" key="1">
    <citation type="submission" date="2017-05" db="EMBL/GenBank/DDBJ databases">
        <authorList>
            <person name="Chapman J."/>
            <person name="Chang C."/>
            <person name="Suresh T."/>
            <person name="Shishido T.C."/>
            <person name="Bindert I."/>
            <person name="Shaffer C.D."/>
            <person name="Weston-Hafer K.A."/>
            <person name="Russell D.A."/>
            <person name="Pope W.H."/>
            <person name="Jacobs-Sera D."/>
            <person name="Hendrix R.W."/>
            <person name="Hatfull G.F."/>
        </authorList>
    </citation>
    <scope>NUCLEOTIDE SEQUENCE [LARGE SCALE GENOMIC DNA]</scope>
</reference>
<evidence type="ECO:0000313" key="2">
    <source>
        <dbReference type="Proteomes" id="UP000223009"/>
    </source>
</evidence>
<accession>A0A222YU81</accession>
<dbReference type="OrthoDB" id="25324at10239"/>
<evidence type="ECO:0000313" key="1">
    <source>
        <dbReference type="EMBL" id="ASR75534.1"/>
    </source>
</evidence>
<keyword evidence="2" id="KW-1185">Reference proteome</keyword>
<dbReference type="Proteomes" id="UP000223009">
    <property type="component" value="Segment"/>
</dbReference>
<sequence>MNEESGTENGVMTDLMLQGILQIEEVEENGDILLSLDWDRLYEYDSNIYYYLREAELNGQMIQ</sequence>
<proteinExistence type="predicted"/>